<evidence type="ECO:0000313" key="2">
    <source>
        <dbReference type="Proteomes" id="UP000198393"/>
    </source>
</evidence>
<keyword evidence="2" id="KW-1185">Reference proteome</keyword>
<accession>A0A239HJH4</accession>
<gene>
    <name evidence="1" type="ORF">SAMN05421640_1349</name>
</gene>
<dbReference type="RefSeq" id="WP_089356089.1">
    <property type="nucleotide sequence ID" value="NZ_FZPD01000002.1"/>
</dbReference>
<sequence length="201" mass="23260">MKYLIIFLLPCTLFGQTKDPNAKVKEMGLTDQDINDLCETTSGKLPNFYDWGIPAVFEVIFDIEGTPYPDFPSKKEAHEWLAKIWEEKYACVYCKITSSITGSLDMMALYHEEQNWVYTLYDPEGVFKAPINKIRIINDYLEVKGTLLDYLYYVTEEKPTREVEGNPAFKNSLDGMKARLIEHGAKRMKDMTPKEIEENSQ</sequence>
<dbReference type="AlphaFoldDB" id="A0A239HJH4"/>
<organism evidence="1 2">
    <name type="scientific">Ekhidna lutea</name>
    <dbReference type="NCBI Taxonomy" id="447679"/>
    <lineage>
        <taxon>Bacteria</taxon>
        <taxon>Pseudomonadati</taxon>
        <taxon>Bacteroidota</taxon>
        <taxon>Cytophagia</taxon>
        <taxon>Cytophagales</taxon>
        <taxon>Reichenbachiellaceae</taxon>
        <taxon>Ekhidna</taxon>
    </lineage>
</organism>
<evidence type="ECO:0000313" key="1">
    <source>
        <dbReference type="EMBL" id="SNS81472.1"/>
    </source>
</evidence>
<protein>
    <submittedName>
        <fullName evidence="1">Uncharacterized protein</fullName>
    </submittedName>
</protein>
<reference evidence="1 2" key="1">
    <citation type="submission" date="2017-06" db="EMBL/GenBank/DDBJ databases">
        <authorList>
            <person name="Kim H.J."/>
            <person name="Triplett B.A."/>
        </authorList>
    </citation>
    <scope>NUCLEOTIDE SEQUENCE [LARGE SCALE GENOMIC DNA]</scope>
    <source>
        <strain evidence="1 2">DSM 19307</strain>
    </source>
</reference>
<name>A0A239HJH4_EKHLU</name>
<dbReference type="EMBL" id="FZPD01000002">
    <property type="protein sequence ID" value="SNS81472.1"/>
    <property type="molecule type" value="Genomic_DNA"/>
</dbReference>
<proteinExistence type="predicted"/>
<dbReference type="Proteomes" id="UP000198393">
    <property type="component" value="Unassembled WGS sequence"/>
</dbReference>